<dbReference type="Proteomes" id="UP001057402">
    <property type="component" value="Chromosome 10"/>
</dbReference>
<reference evidence="2" key="1">
    <citation type="journal article" date="2023" name="Front. Plant Sci.">
        <title>Chromosomal-level genome assembly of Melastoma candidum provides insights into trichome evolution.</title>
        <authorList>
            <person name="Zhong Y."/>
            <person name="Wu W."/>
            <person name="Sun C."/>
            <person name="Zou P."/>
            <person name="Liu Y."/>
            <person name="Dai S."/>
            <person name="Zhou R."/>
        </authorList>
    </citation>
    <scope>NUCLEOTIDE SEQUENCE [LARGE SCALE GENOMIC DNA]</scope>
</reference>
<evidence type="ECO:0000313" key="1">
    <source>
        <dbReference type="EMBL" id="KAI4321581.1"/>
    </source>
</evidence>
<dbReference type="EMBL" id="CM042889">
    <property type="protein sequence ID" value="KAI4321581.1"/>
    <property type="molecule type" value="Genomic_DNA"/>
</dbReference>
<organism evidence="1 2">
    <name type="scientific">Melastoma candidum</name>
    <dbReference type="NCBI Taxonomy" id="119954"/>
    <lineage>
        <taxon>Eukaryota</taxon>
        <taxon>Viridiplantae</taxon>
        <taxon>Streptophyta</taxon>
        <taxon>Embryophyta</taxon>
        <taxon>Tracheophyta</taxon>
        <taxon>Spermatophyta</taxon>
        <taxon>Magnoliopsida</taxon>
        <taxon>eudicotyledons</taxon>
        <taxon>Gunneridae</taxon>
        <taxon>Pentapetalae</taxon>
        <taxon>rosids</taxon>
        <taxon>malvids</taxon>
        <taxon>Myrtales</taxon>
        <taxon>Melastomataceae</taxon>
        <taxon>Melastomatoideae</taxon>
        <taxon>Melastomateae</taxon>
        <taxon>Melastoma</taxon>
    </lineage>
</organism>
<evidence type="ECO:0000313" key="2">
    <source>
        <dbReference type="Proteomes" id="UP001057402"/>
    </source>
</evidence>
<name>A0ACB9MDB7_9MYRT</name>
<accession>A0ACB9MDB7</accession>
<gene>
    <name evidence="1" type="ORF">MLD38_034945</name>
</gene>
<proteinExistence type="predicted"/>
<keyword evidence="2" id="KW-1185">Reference proteome</keyword>
<protein>
    <submittedName>
        <fullName evidence="1">Uncharacterized protein</fullName>
    </submittedName>
</protein>
<sequence>MERYSRRDSDDVLLDFHDVFGGPPRRVSMQEWRHSISGDRGEATAETACHVDPWKAQVEKPVFGGEGHAAGGTSRRRLNVGEDFFDDIFGGSDSGGSAHGGRDSDLFTGSPRSWVLSPVKPLPEALGNSGVLAQFSLPAKVSRPMDSPLGATFNGSSYVHSSKAASFRYQGTTTMQEDMKKGGRLFYSPSPLSPNFALENKESLSPGKPRDNEGEKEHSKKSQGVVDSSRFHFSIYRWASRGVPVATPLRRVNSTRMREKASPESLFSDEHHVKGESIVPSSAETAVPVDPPSGVEDDLPDNNLTEKSSSPNETEGLQNVKEVTLATEEPEILSTSVPNGSMEEVLSDALQQKTSQQHLSQDVDMEPEEPPKRNHEDNDQKIGGRHRKLRKSEPPLVSENAAEGKKTPEDGSNRLNDAQVNKGSSVRGSGTNVGGDRSSERVRGKVKEYIHIFSQDNLPKGKPDVRKQNEGIREKERTFPNERKPIHTVGKLDNVLQAQSFRKARDNGNAASDREGNNSFKNLFSDASSEQKSSSESSAEYASEEIRATVIEVEESFNENFMIKENGKDETKGREPEDDREEFQAIDEKIRKWSRGKEGNIRSLLSTLQYILWPNSGWRPVPLVDIIEGPAVKRAYQKALLCLHPDKLQQKGAASHQKHTAQQVYEILQEAWGHFSSLGVL</sequence>
<comment type="caution">
    <text evidence="1">The sequence shown here is derived from an EMBL/GenBank/DDBJ whole genome shotgun (WGS) entry which is preliminary data.</text>
</comment>